<sequence>MAGLRCGFRDDPNGSAVASLKPTTRTAHAHASSASGWENNVALNGWGGAGGEGEGEEGHRRSMQCPCCSLGEYASIPRKYYLRLPPPLGECVRRRGEARFAVRVRARSRYFSFLSLPIFPPLPILPHRLILTLLPHLPFSFY</sequence>
<evidence type="ECO:0000313" key="1">
    <source>
        <dbReference type="EMBL" id="KAJ7720346.1"/>
    </source>
</evidence>
<reference evidence="1" key="1">
    <citation type="submission" date="2023-03" db="EMBL/GenBank/DDBJ databases">
        <title>Massive genome expansion in bonnet fungi (Mycena s.s.) driven by repeated elements and novel gene families across ecological guilds.</title>
        <authorList>
            <consortium name="Lawrence Berkeley National Laboratory"/>
            <person name="Harder C.B."/>
            <person name="Miyauchi S."/>
            <person name="Viragh M."/>
            <person name="Kuo A."/>
            <person name="Thoen E."/>
            <person name="Andreopoulos B."/>
            <person name="Lu D."/>
            <person name="Skrede I."/>
            <person name="Drula E."/>
            <person name="Henrissat B."/>
            <person name="Morin E."/>
            <person name="Kohler A."/>
            <person name="Barry K."/>
            <person name="LaButti K."/>
            <person name="Morin E."/>
            <person name="Salamov A."/>
            <person name="Lipzen A."/>
            <person name="Mereny Z."/>
            <person name="Hegedus B."/>
            <person name="Baldrian P."/>
            <person name="Stursova M."/>
            <person name="Weitz H."/>
            <person name="Taylor A."/>
            <person name="Grigoriev I.V."/>
            <person name="Nagy L.G."/>
            <person name="Martin F."/>
            <person name="Kauserud H."/>
        </authorList>
    </citation>
    <scope>NUCLEOTIDE SEQUENCE</scope>
    <source>
        <strain evidence="1">CBHHK182m</strain>
    </source>
</reference>
<dbReference type="Proteomes" id="UP001215598">
    <property type="component" value="Unassembled WGS sequence"/>
</dbReference>
<name>A0AAD7HGL7_9AGAR</name>
<evidence type="ECO:0000313" key="2">
    <source>
        <dbReference type="Proteomes" id="UP001215598"/>
    </source>
</evidence>
<protein>
    <submittedName>
        <fullName evidence="1">Uncharacterized protein</fullName>
    </submittedName>
</protein>
<accession>A0AAD7HGL7</accession>
<dbReference type="EMBL" id="JARKIB010000241">
    <property type="protein sequence ID" value="KAJ7720346.1"/>
    <property type="molecule type" value="Genomic_DNA"/>
</dbReference>
<comment type="caution">
    <text evidence="1">The sequence shown here is derived from an EMBL/GenBank/DDBJ whole genome shotgun (WGS) entry which is preliminary data.</text>
</comment>
<proteinExistence type="predicted"/>
<organism evidence="1 2">
    <name type="scientific">Mycena metata</name>
    <dbReference type="NCBI Taxonomy" id="1033252"/>
    <lineage>
        <taxon>Eukaryota</taxon>
        <taxon>Fungi</taxon>
        <taxon>Dikarya</taxon>
        <taxon>Basidiomycota</taxon>
        <taxon>Agaricomycotina</taxon>
        <taxon>Agaricomycetes</taxon>
        <taxon>Agaricomycetidae</taxon>
        <taxon>Agaricales</taxon>
        <taxon>Marasmiineae</taxon>
        <taxon>Mycenaceae</taxon>
        <taxon>Mycena</taxon>
    </lineage>
</organism>
<dbReference type="AlphaFoldDB" id="A0AAD7HGL7"/>
<keyword evidence="2" id="KW-1185">Reference proteome</keyword>
<gene>
    <name evidence="1" type="ORF">B0H16DRAFT_1896874</name>
</gene>